<keyword evidence="2" id="KW-0732">Signal</keyword>
<accession>T0QMV5</accession>
<dbReference type="VEuPathDB" id="FungiDB:SDRG_06769"/>
<evidence type="ECO:0000256" key="2">
    <source>
        <dbReference type="SAM" id="SignalP"/>
    </source>
</evidence>
<dbReference type="InParanoid" id="T0QMV5"/>
<feature type="region of interest" description="Disordered" evidence="1">
    <location>
        <begin position="123"/>
        <end position="166"/>
    </location>
</feature>
<dbReference type="GeneID" id="19947496"/>
<organism evidence="3 4">
    <name type="scientific">Saprolegnia diclina (strain VS20)</name>
    <dbReference type="NCBI Taxonomy" id="1156394"/>
    <lineage>
        <taxon>Eukaryota</taxon>
        <taxon>Sar</taxon>
        <taxon>Stramenopiles</taxon>
        <taxon>Oomycota</taxon>
        <taxon>Saprolegniomycetes</taxon>
        <taxon>Saprolegniales</taxon>
        <taxon>Saprolegniaceae</taxon>
        <taxon>Saprolegnia</taxon>
    </lineage>
</organism>
<dbReference type="AlphaFoldDB" id="T0QMV5"/>
<feature type="compositionally biased region" description="Polar residues" evidence="1">
    <location>
        <begin position="131"/>
        <end position="145"/>
    </location>
</feature>
<dbReference type="OMA" id="DTSYCCY"/>
<feature type="chain" id="PRO_5013402397" evidence="2">
    <location>
        <begin position="16"/>
        <end position="166"/>
    </location>
</feature>
<reference evidence="3 4" key="1">
    <citation type="submission" date="2012-04" db="EMBL/GenBank/DDBJ databases">
        <title>The Genome Sequence of Saprolegnia declina VS20.</title>
        <authorList>
            <consortium name="The Broad Institute Genome Sequencing Platform"/>
            <person name="Russ C."/>
            <person name="Nusbaum C."/>
            <person name="Tyler B."/>
            <person name="van West P."/>
            <person name="Dieguez-Uribeondo J."/>
            <person name="de Bruijn I."/>
            <person name="Tripathy S."/>
            <person name="Jiang R."/>
            <person name="Young S.K."/>
            <person name="Zeng Q."/>
            <person name="Gargeya S."/>
            <person name="Fitzgerald M."/>
            <person name="Haas B."/>
            <person name="Abouelleil A."/>
            <person name="Alvarado L."/>
            <person name="Arachchi H.M."/>
            <person name="Berlin A."/>
            <person name="Chapman S.B."/>
            <person name="Goldberg J."/>
            <person name="Griggs A."/>
            <person name="Gujja S."/>
            <person name="Hansen M."/>
            <person name="Howarth C."/>
            <person name="Imamovic A."/>
            <person name="Larimer J."/>
            <person name="McCowen C."/>
            <person name="Montmayeur A."/>
            <person name="Murphy C."/>
            <person name="Neiman D."/>
            <person name="Pearson M."/>
            <person name="Priest M."/>
            <person name="Roberts A."/>
            <person name="Saif S."/>
            <person name="Shea T."/>
            <person name="Sisk P."/>
            <person name="Sykes S."/>
            <person name="Wortman J."/>
            <person name="Nusbaum C."/>
            <person name="Birren B."/>
        </authorList>
    </citation>
    <scope>NUCLEOTIDE SEQUENCE [LARGE SCALE GENOMIC DNA]</scope>
    <source>
        <strain evidence="3 4">VS20</strain>
    </source>
</reference>
<protein>
    <submittedName>
        <fullName evidence="3">Uncharacterized protein</fullName>
    </submittedName>
</protein>
<dbReference type="OrthoDB" id="10518342at2759"/>
<name>T0QMV5_SAPDV</name>
<feature type="compositionally biased region" description="Basic and acidic residues" evidence="1">
    <location>
        <begin position="146"/>
        <end position="166"/>
    </location>
</feature>
<keyword evidence="4" id="KW-1185">Reference proteome</keyword>
<evidence type="ECO:0000256" key="1">
    <source>
        <dbReference type="SAM" id="MobiDB-lite"/>
    </source>
</evidence>
<evidence type="ECO:0000313" key="4">
    <source>
        <dbReference type="Proteomes" id="UP000030762"/>
    </source>
</evidence>
<dbReference type="Proteomes" id="UP000030762">
    <property type="component" value="Unassembled WGS sequence"/>
</dbReference>
<evidence type="ECO:0000313" key="3">
    <source>
        <dbReference type="EMBL" id="EQC36031.1"/>
    </source>
</evidence>
<dbReference type="EMBL" id="JH767149">
    <property type="protein sequence ID" value="EQC36031.1"/>
    <property type="molecule type" value="Genomic_DNA"/>
</dbReference>
<dbReference type="RefSeq" id="XP_008610793.1">
    <property type="nucleotide sequence ID" value="XM_008612571.1"/>
</dbReference>
<sequence>MLWSLLLVMIGAAAGTRRLQFTSPSPRPVDVTEFNYCVYVVNDAGDTSYCCYMQLDVPIIENPACFDGWTAQYPGGSVVLMCDPNSTACVTTQVGDPNEMTLPPTTEPPTTTAPCYARAQRLDDTGGDSFQRANTSAKSYAQAESSDGKAPDADTAKDNVEASRYT</sequence>
<proteinExistence type="predicted"/>
<feature type="signal peptide" evidence="2">
    <location>
        <begin position="1"/>
        <end position="15"/>
    </location>
</feature>
<gene>
    <name evidence="3" type="ORF">SDRG_06769</name>
</gene>